<feature type="transmembrane region" description="Helical" evidence="5">
    <location>
        <begin position="585"/>
        <end position="608"/>
    </location>
</feature>
<evidence type="ECO:0000256" key="2">
    <source>
        <dbReference type="ARBA" id="ARBA00022692"/>
    </source>
</evidence>
<keyword evidence="7" id="KW-1185">Reference proteome</keyword>
<evidence type="ECO:0000313" key="6">
    <source>
        <dbReference type="EMBL" id="KAK2627294.1"/>
    </source>
</evidence>
<dbReference type="AlphaFoldDB" id="A0AAD9T2C4"/>
<gene>
    <name evidence="6" type="ORF">QTJ16_003260</name>
</gene>
<keyword evidence="4 5" id="KW-0472">Membrane</keyword>
<keyword evidence="2 5" id="KW-0812">Transmembrane</keyword>
<evidence type="ECO:0000256" key="3">
    <source>
        <dbReference type="ARBA" id="ARBA00022989"/>
    </source>
</evidence>
<dbReference type="Gene3D" id="1.20.58.340">
    <property type="entry name" value="Magnesium transport protein CorA, transmembrane region"/>
    <property type="match status" value="1"/>
</dbReference>
<dbReference type="SUPFAM" id="SSF144083">
    <property type="entry name" value="Magnesium transport protein CorA, transmembrane region"/>
    <property type="match status" value="1"/>
</dbReference>
<evidence type="ECO:0000313" key="7">
    <source>
        <dbReference type="Proteomes" id="UP001285354"/>
    </source>
</evidence>
<reference evidence="6" key="1">
    <citation type="submission" date="2023-06" db="EMBL/GenBank/DDBJ databases">
        <title>Draft genome of Marssonina rosae.</title>
        <authorList>
            <person name="Cheng Q."/>
        </authorList>
    </citation>
    <scope>NUCLEOTIDE SEQUENCE</scope>
    <source>
        <strain evidence="6">R4</strain>
    </source>
</reference>
<evidence type="ECO:0000256" key="1">
    <source>
        <dbReference type="ARBA" id="ARBA00004141"/>
    </source>
</evidence>
<protein>
    <submittedName>
        <fullName evidence="6">Uncharacterized protein</fullName>
    </submittedName>
</protein>
<dbReference type="InterPro" id="IPR002523">
    <property type="entry name" value="MgTranspt_CorA/ZnTranspt_ZntB"/>
</dbReference>
<comment type="caution">
    <text evidence="6">The sequence shown here is derived from an EMBL/GenBank/DDBJ whole genome shotgun (WGS) entry which is preliminary data.</text>
</comment>
<comment type="subcellular location">
    <subcellularLocation>
        <location evidence="1">Membrane</location>
        <topology evidence="1">Multi-pass membrane protein</topology>
    </subcellularLocation>
</comment>
<dbReference type="Proteomes" id="UP001285354">
    <property type="component" value="Unassembled WGS sequence"/>
</dbReference>
<feature type="transmembrane region" description="Helical" evidence="5">
    <location>
        <begin position="545"/>
        <end position="565"/>
    </location>
</feature>
<evidence type="ECO:0000256" key="5">
    <source>
        <dbReference type="SAM" id="Phobius"/>
    </source>
</evidence>
<dbReference type="EMBL" id="JAUBYV010000004">
    <property type="protein sequence ID" value="KAK2627294.1"/>
    <property type="molecule type" value="Genomic_DNA"/>
</dbReference>
<evidence type="ECO:0000256" key="4">
    <source>
        <dbReference type="ARBA" id="ARBA00023136"/>
    </source>
</evidence>
<dbReference type="InterPro" id="IPR045863">
    <property type="entry name" value="CorA_TM1_TM2"/>
</dbReference>
<proteinExistence type="predicted"/>
<name>A0AAD9T2C4_9HELO</name>
<keyword evidence="3 5" id="KW-1133">Transmembrane helix</keyword>
<dbReference type="GO" id="GO:0046873">
    <property type="term" value="F:metal ion transmembrane transporter activity"/>
    <property type="evidence" value="ECO:0007669"/>
    <property type="project" value="InterPro"/>
</dbReference>
<sequence>MTGNNSLYTFFRPELRDASYKIGDVYSPDEVKRAQRDWDILSTEAKERYPYLTHVKLLSNTWPHLRLLADFMEVSTHPVRWKDLTTSPPEGGPDLTLEQRAARTKERAERASRTNVTLLQYMETGPVRSTPCKSALALAATLGDDGLGGRETAGEQCRLRLYVVEDLSRDVIEALGSRLDIEPAFFREHIVDYAWCNIRDRWQDPPGLRVAEGHRRWVQMRYVTARYYKTSASFKAGVKESERFNVFRRPDDDSNNKAVWDDKDAKVAITRTRASFWLREAERGQCAVGVLLLDPTVDEGTPLWYGYRNWEPTPSFKDSSPIPAAPPRDSIYSDFIHVCTDLTYLSESMFPGSGSPWSMKSPPASTSSTAHGASANVHRPIQAILYLICSEWLTIADYIRTRIGQIEWEVSFPEHFLMQGIGIDESLKKLHTWRRLVPLYREMLTMTLEQVFSFPCHANQIPVSVNGVDTSGACPCALHAAPSSTTRRHPAAATSSPIMAIRSDFARALSYMEEYQARIDRLTSVVTAIISIDDSRRSQDDNRNVARLTWLATFFVPLSFIAGLFSMQQDVGVLVPTMKLYCKTALPIAVAALSLAYLLTLPGVLKFARGRRVWLTRMMDRVGGKLGIHRGEKKI</sequence>
<dbReference type="GO" id="GO:0016020">
    <property type="term" value="C:membrane"/>
    <property type="evidence" value="ECO:0007669"/>
    <property type="project" value="UniProtKB-SubCell"/>
</dbReference>
<accession>A0AAD9T2C4</accession>
<dbReference type="Pfam" id="PF01544">
    <property type="entry name" value="CorA"/>
    <property type="match status" value="1"/>
</dbReference>
<organism evidence="6 7">
    <name type="scientific">Diplocarpon rosae</name>
    <dbReference type="NCBI Taxonomy" id="946125"/>
    <lineage>
        <taxon>Eukaryota</taxon>
        <taxon>Fungi</taxon>
        <taxon>Dikarya</taxon>
        <taxon>Ascomycota</taxon>
        <taxon>Pezizomycotina</taxon>
        <taxon>Leotiomycetes</taxon>
        <taxon>Helotiales</taxon>
        <taxon>Drepanopezizaceae</taxon>
        <taxon>Diplocarpon</taxon>
    </lineage>
</organism>